<feature type="non-terminal residue" evidence="2">
    <location>
        <position position="1"/>
    </location>
</feature>
<gene>
    <name evidence="2" type="ORF">ATANTOWER_020577</name>
</gene>
<dbReference type="EMBL" id="JAHUTI010043711">
    <property type="protein sequence ID" value="MED6246603.1"/>
    <property type="molecule type" value="Genomic_DNA"/>
</dbReference>
<evidence type="ECO:0000313" key="2">
    <source>
        <dbReference type="EMBL" id="MED6246603.1"/>
    </source>
</evidence>
<keyword evidence="3" id="KW-1185">Reference proteome</keyword>
<proteinExistence type="predicted"/>
<protein>
    <submittedName>
        <fullName evidence="2">Uncharacterized protein</fullName>
    </submittedName>
</protein>
<dbReference type="Proteomes" id="UP001345963">
    <property type="component" value="Unassembled WGS sequence"/>
</dbReference>
<evidence type="ECO:0000313" key="3">
    <source>
        <dbReference type="Proteomes" id="UP001345963"/>
    </source>
</evidence>
<accession>A0ABU7B889</accession>
<feature type="region of interest" description="Disordered" evidence="1">
    <location>
        <begin position="34"/>
        <end position="56"/>
    </location>
</feature>
<name>A0ABU7B889_9TELE</name>
<comment type="caution">
    <text evidence="2">The sequence shown here is derived from an EMBL/GenBank/DDBJ whole genome shotgun (WGS) entry which is preliminary data.</text>
</comment>
<organism evidence="2 3">
    <name type="scientific">Ataeniobius toweri</name>
    <dbReference type="NCBI Taxonomy" id="208326"/>
    <lineage>
        <taxon>Eukaryota</taxon>
        <taxon>Metazoa</taxon>
        <taxon>Chordata</taxon>
        <taxon>Craniata</taxon>
        <taxon>Vertebrata</taxon>
        <taxon>Euteleostomi</taxon>
        <taxon>Actinopterygii</taxon>
        <taxon>Neopterygii</taxon>
        <taxon>Teleostei</taxon>
        <taxon>Neoteleostei</taxon>
        <taxon>Acanthomorphata</taxon>
        <taxon>Ovalentaria</taxon>
        <taxon>Atherinomorphae</taxon>
        <taxon>Cyprinodontiformes</taxon>
        <taxon>Goodeidae</taxon>
        <taxon>Ataeniobius</taxon>
    </lineage>
</organism>
<sequence>ILVNEPCSASTVLTTKLHPASFWPSSWNSLTFSKQLGNPGSSSPLKDIVSTPRPHSPPPAAHLLNNCFGSQPWIQPCHRWTETQDLISLLPLQAPFHSSSLPALHHLWEYSSVPSDRRTTDCA</sequence>
<feature type="compositionally biased region" description="Polar residues" evidence="1">
    <location>
        <begin position="34"/>
        <end position="44"/>
    </location>
</feature>
<evidence type="ECO:0000256" key="1">
    <source>
        <dbReference type="SAM" id="MobiDB-lite"/>
    </source>
</evidence>
<reference evidence="2 3" key="1">
    <citation type="submission" date="2021-07" db="EMBL/GenBank/DDBJ databases">
        <authorList>
            <person name="Palmer J.M."/>
        </authorList>
    </citation>
    <scope>NUCLEOTIDE SEQUENCE [LARGE SCALE GENOMIC DNA]</scope>
    <source>
        <strain evidence="2 3">AT_MEX2019</strain>
        <tissue evidence="2">Muscle</tissue>
    </source>
</reference>